<dbReference type="SUPFAM" id="SSF53850">
    <property type="entry name" value="Periplasmic binding protein-like II"/>
    <property type="match status" value="1"/>
</dbReference>
<keyword evidence="4" id="KW-0804">Transcription</keyword>
<dbReference type="Pfam" id="PF03466">
    <property type="entry name" value="LysR_substrate"/>
    <property type="match status" value="1"/>
</dbReference>
<evidence type="ECO:0000313" key="6">
    <source>
        <dbReference type="EMBL" id="RLP82902.1"/>
    </source>
</evidence>
<dbReference type="PANTHER" id="PTHR30419">
    <property type="entry name" value="HTH-TYPE TRANSCRIPTIONAL REGULATOR YBHD"/>
    <property type="match status" value="1"/>
</dbReference>
<dbReference type="GO" id="GO:0003700">
    <property type="term" value="F:DNA-binding transcription factor activity"/>
    <property type="evidence" value="ECO:0007669"/>
    <property type="project" value="InterPro"/>
</dbReference>
<evidence type="ECO:0000256" key="3">
    <source>
        <dbReference type="ARBA" id="ARBA00023125"/>
    </source>
</evidence>
<sequence>MDLRQLEFFLAVAAEENFTRAAERSFVSQPGLSSSIRALERELGVSLFTRGRGGATLTASGDAFRPRAALLLGEARRAQEALLRAASASPRTTRIGAEQCLGDFVDLVDLITAFGSAHPHTSMHFTQASTQSLHSQLDTGEIDLALLANGLTEEVSATSIPLRRESFVLLGPEGHPLATRESLRPEELDGVATIDFADTWAARRILDEAWARRGITRQSVMTLEDVHMLIRLVARGGGVAIVPESMAAKLEAAELPRAIIEDDSLGWEIRLVLSDTADETARAFAETFVGTPQIETTRGELAAALGR</sequence>
<dbReference type="InterPro" id="IPR050950">
    <property type="entry name" value="HTH-type_LysR_regulators"/>
</dbReference>
<dbReference type="PROSITE" id="PS50931">
    <property type="entry name" value="HTH_LYSR"/>
    <property type="match status" value="1"/>
</dbReference>
<evidence type="ECO:0000256" key="2">
    <source>
        <dbReference type="ARBA" id="ARBA00023015"/>
    </source>
</evidence>
<accession>A0A3L7AU50</accession>
<comment type="similarity">
    <text evidence="1">Belongs to the LysR transcriptional regulatory family.</text>
</comment>
<dbReference type="Pfam" id="PF00126">
    <property type="entry name" value="HTH_1"/>
    <property type="match status" value="1"/>
</dbReference>
<dbReference type="InterPro" id="IPR005119">
    <property type="entry name" value="LysR_subst-bd"/>
</dbReference>
<dbReference type="Gene3D" id="1.10.10.10">
    <property type="entry name" value="Winged helix-like DNA-binding domain superfamily/Winged helix DNA-binding domain"/>
    <property type="match status" value="1"/>
</dbReference>
<keyword evidence="7" id="KW-1185">Reference proteome</keyword>
<protein>
    <submittedName>
        <fullName evidence="6">LysR family transcriptional regulator</fullName>
    </submittedName>
</protein>
<dbReference type="EMBL" id="RCUY01000005">
    <property type="protein sequence ID" value="RLP82902.1"/>
    <property type="molecule type" value="Genomic_DNA"/>
</dbReference>
<evidence type="ECO:0000256" key="1">
    <source>
        <dbReference type="ARBA" id="ARBA00009437"/>
    </source>
</evidence>
<dbReference type="OrthoDB" id="3636008at2"/>
<dbReference type="AlphaFoldDB" id="A0A3L7AU50"/>
<keyword evidence="2" id="KW-0805">Transcription regulation</keyword>
<comment type="caution">
    <text evidence="6">The sequence shown here is derived from an EMBL/GenBank/DDBJ whole genome shotgun (WGS) entry which is preliminary data.</text>
</comment>
<name>A0A3L7AU50_9MICO</name>
<reference evidence="6 7" key="1">
    <citation type="submission" date="2018-10" db="EMBL/GenBank/DDBJ databases">
        <authorList>
            <person name="Li J."/>
        </authorList>
    </citation>
    <scope>NUCLEOTIDE SEQUENCE [LARGE SCALE GENOMIC DNA]</scope>
    <source>
        <strain evidence="6 7">JCM 11654</strain>
    </source>
</reference>
<dbReference type="SUPFAM" id="SSF46785">
    <property type="entry name" value="Winged helix' DNA-binding domain"/>
    <property type="match status" value="1"/>
</dbReference>
<feature type="domain" description="HTH lysR-type" evidence="5">
    <location>
        <begin position="1"/>
        <end position="58"/>
    </location>
</feature>
<dbReference type="InterPro" id="IPR000847">
    <property type="entry name" value="LysR_HTH_N"/>
</dbReference>
<dbReference type="InterPro" id="IPR036388">
    <property type="entry name" value="WH-like_DNA-bd_sf"/>
</dbReference>
<evidence type="ECO:0000256" key="4">
    <source>
        <dbReference type="ARBA" id="ARBA00023163"/>
    </source>
</evidence>
<dbReference type="InterPro" id="IPR036390">
    <property type="entry name" value="WH_DNA-bd_sf"/>
</dbReference>
<organism evidence="6 7">
    <name type="scientific">Mycetocola lacteus</name>
    <dbReference type="NCBI Taxonomy" id="76637"/>
    <lineage>
        <taxon>Bacteria</taxon>
        <taxon>Bacillati</taxon>
        <taxon>Actinomycetota</taxon>
        <taxon>Actinomycetes</taxon>
        <taxon>Micrococcales</taxon>
        <taxon>Microbacteriaceae</taxon>
        <taxon>Mycetocola</taxon>
    </lineage>
</organism>
<dbReference type="GO" id="GO:0005829">
    <property type="term" value="C:cytosol"/>
    <property type="evidence" value="ECO:0007669"/>
    <property type="project" value="TreeGrafter"/>
</dbReference>
<evidence type="ECO:0000313" key="7">
    <source>
        <dbReference type="Proteomes" id="UP000269438"/>
    </source>
</evidence>
<dbReference type="Proteomes" id="UP000269438">
    <property type="component" value="Unassembled WGS sequence"/>
</dbReference>
<gene>
    <name evidence="6" type="ORF">D9V34_06540</name>
</gene>
<dbReference type="Gene3D" id="3.40.190.290">
    <property type="match status" value="1"/>
</dbReference>
<dbReference type="PRINTS" id="PR00039">
    <property type="entry name" value="HTHLYSR"/>
</dbReference>
<dbReference type="FunFam" id="1.10.10.10:FF:000001">
    <property type="entry name" value="LysR family transcriptional regulator"/>
    <property type="match status" value="1"/>
</dbReference>
<dbReference type="RefSeq" id="WP_121688043.1">
    <property type="nucleotide sequence ID" value="NZ_RCUY01000005.1"/>
</dbReference>
<evidence type="ECO:0000259" key="5">
    <source>
        <dbReference type="PROSITE" id="PS50931"/>
    </source>
</evidence>
<dbReference type="GO" id="GO:0003677">
    <property type="term" value="F:DNA binding"/>
    <property type="evidence" value="ECO:0007669"/>
    <property type="project" value="UniProtKB-KW"/>
</dbReference>
<proteinExistence type="inferred from homology"/>
<dbReference type="PANTHER" id="PTHR30419:SF31">
    <property type="entry name" value="BLR3139 PROTEIN"/>
    <property type="match status" value="1"/>
</dbReference>
<keyword evidence="3" id="KW-0238">DNA-binding</keyword>